<sequence>MHPHDLEHHNCLRFNFRRSIDSWPFRIDGRTVQRTPTGPFLGSSGETVRLMTLAGGGIARLGRFHIAEDLASGRLVEVLPAFNPGDGEDIHALFVPHERLAVRVRSFIDFLVRDLRLDQAALLESGHSC</sequence>
<dbReference type="PANTHER" id="PTHR30537:SF71">
    <property type="entry name" value="TRANSCRIPTIONAL REGULATORY PROTEIN"/>
    <property type="match status" value="1"/>
</dbReference>
<gene>
    <name evidence="3" type="ORF">SAMN05216557_1185</name>
</gene>
<dbReference type="Proteomes" id="UP000323502">
    <property type="component" value="Unassembled WGS sequence"/>
</dbReference>
<evidence type="ECO:0000256" key="1">
    <source>
        <dbReference type="ARBA" id="ARBA00009437"/>
    </source>
</evidence>
<evidence type="ECO:0000259" key="2">
    <source>
        <dbReference type="Pfam" id="PF03466"/>
    </source>
</evidence>
<protein>
    <submittedName>
        <fullName evidence="3">LysR substrate binding domain-containing protein</fullName>
    </submittedName>
</protein>
<comment type="similarity">
    <text evidence="1">Belongs to the LysR transcriptional regulatory family.</text>
</comment>
<dbReference type="InterPro" id="IPR005119">
    <property type="entry name" value="LysR_subst-bd"/>
</dbReference>
<dbReference type="GO" id="GO:0003700">
    <property type="term" value="F:DNA-binding transcription factor activity"/>
    <property type="evidence" value="ECO:0007669"/>
    <property type="project" value="TreeGrafter"/>
</dbReference>
<evidence type="ECO:0000313" key="3">
    <source>
        <dbReference type="EMBL" id="SDG17184.1"/>
    </source>
</evidence>
<dbReference type="PANTHER" id="PTHR30537">
    <property type="entry name" value="HTH-TYPE TRANSCRIPTIONAL REGULATOR"/>
    <property type="match status" value="1"/>
</dbReference>
<name>A0A1G7S2K6_9SPHN</name>
<keyword evidence="4" id="KW-1185">Reference proteome</keyword>
<dbReference type="AlphaFoldDB" id="A0A1G7S2K6"/>
<accession>A0A1G7S2K6</accession>
<dbReference type="GO" id="GO:0043565">
    <property type="term" value="F:sequence-specific DNA binding"/>
    <property type="evidence" value="ECO:0007669"/>
    <property type="project" value="TreeGrafter"/>
</dbReference>
<dbReference type="Gene3D" id="3.40.190.10">
    <property type="entry name" value="Periplasmic binding protein-like II"/>
    <property type="match status" value="2"/>
</dbReference>
<organism evidence="3 4">
    <name type="scientific">Sphingomonas carotinifaciens</name>
    <dbReference type="NCBI Taxonomy" id="1166323"/>
    <lineage>
        <taxon>Bacteria</taxon>
        <taxon>Pseudomonadati</taxon>
        <taxon>Pseudomonadota</taxon>
        <taxon>Alphaproteobacteria</taxon>
        <taxon>Sphingomonadales</taxon>
        <taxon>Sphingomonadaceae</taxon>
        <taxon>Sphingomonas</taxon>
    </lineage>
</organism>
<dbReference type="GO" id="GO:0006351">
    <property type="term" value="P:DNA-templated transcription"/>
    <property type="evidence" value="ECO:0007669"/>
    <property type="project" value="TreeGrafter"/>
</dbReference>
<feature type="domain" description="LysR substrate-binding" evidence="2">
    <location>
        <begin position="2"/>
        <end position="114"/>
    </location>
</feature>
<dbReference type="SUPFAM" id="SSF53850">
    <property type="entry name" value="Periplasmic binding protein-like II"/>
    <property type="match status" value="1"/>
</dbReference>
<dbReference type="EMBL" id="FNBI01000018">
    <property type="protein sequence ID" value="SDG17184.1"/>
    <property type="molecule type" value="Genomic_DNA"/>
</dbReference>
<dbReference type="InterPro" id="IPR058163">
    <property type="entry name" value="LysR-type_TF_proteobact-type"/>
</dbReference>
<proteinExistence type="inferred from homology"/>
<dbReference type="Pfam" id="PF03466">
    <property type="entry name" value="LysR_substrate"/>
    <property type="match status" value="1"/>
</dbReference>
<evidence type="ECO:0000313" key="4">
    <source>
        <dbReference type="Proteomes" id="UP000323502"/>
    </source>
</evidence>
<reference evidence="3 4" key="1">
    <citation type="submission" date="2016-10" db="EMBL/GenBank/DDBJ databases">
        <authorList>
            <person name="Varghese N."/>
            <person name="Submissions S."/>
        </authorList>
    </citation>
    <scope>NUCLEOTIDE SEQUENCE [LARGE SCALE GENOMIC DNA]</scope>
    <source>
        <strain evidence="3 4">S7-754</strain>
    </source>
</reference>